<keyword evidence="6" id="KW-1185">Reference proteome</keyword>
<accession>A0A927MTG6</accession>
<evidence type="ECO:0000313" key="6">
    <source>
        <dbReference type="Proteomes" id="UP000638648"/>
    </source>
</evidence>
<dbReference type="InterPro" id="IPR036388">
    <property type="entry name" value="WH-like_DNA-bd_sf"/>
</dbReference>
<dbReference type="Proteomes" id="UP000638648">
    <property type="component" value="Unassembled WGS sequence"/>
</dbReference>
<dbReference type="SUPFAM" id="SSF46785">
    <property type="entry name" value="Winged helix' DNA-binding domain"/>
    <property type="match status" value="1"/>
</dbReference>
<evidence type="ECO:0000313" key="5">
    <source>
        <dbReference type="EMBL" id="MBE1604958.1"/>
    </source>
</evidence>
<dbReference type="PROSITE" id="PS50987">
    <property type="entry name" value="HTH_ARSR_2"/>
    <property type="match status" value="1"/>
</dbReference>
<dbReference type="CDD" id="cd00090">
    <property type="entry name" value="HTH_ARSR"/>
    <property type="match status" value="1"/>
</dbReference>
<protein>
    <submittedName>
        <fullName evidence="5">DNA-binding transcriptional ArsR family regulator</fullName>
    </submittedName>
</protein>
<dbReference type="Gene3D" id="1.10.10.10">
    <property type="entry name" value="Winged helix-like DNA-binding domain superfamily/Winged helix DNA-binding domain"/>
    <property type="match status" value="1"/>
</dbReference>
<evidence type="ECO:0000256" key="2">
    <source>
        <dbReference type="ARBA" id="ARBA00023125"/>
    </source>
</evidence>
<dbReference type="SMART" id="SM00418">
    <property type="entry name" value="HTH_ARSR"/>
    <property type="match status" value="1"/>
</dbReference>
<dbReference type="InterPro" id="IPR001845">
    <property type="entry name" value="HTH_ArsR_DNA-bd_dom"/>
</dbReference>
<dbReference type="InterPro" id="IPR051081">
    <property type="entry name" value="HTH_MetalResp_TranReg"/>
</dbReference>
<keyword evidence="1" id="KW-0805">Transcription regulation</keyword>
<keyword evidence="3" id="KW-0804">Transcription</keyword>
<dbReference type="PANTHER" id="PTHR33154">
    <property type="entry name" value="TRANSCRIPTIONAL REGULATOR, ARSR FAMILY"/>
    <property type="match status" value="1"/>
</dbReference>
<dbReference type="PRINTS" id="PR00778">
    <property type="entry name" value="HTHARSR"/>
</dbReference>
<evidence type="ECO:0000256" key="1">
    <source>
        <dbReference type="ARBA" id="ARBA00023015"/>
    </source>
</evidence>
<feature type="domain" description="HTH arsR-type" evidence="4">
    <location>
        <begin position="1"/>
        <end position="94"/>
    </location>
</feature>
<dbReference type="Pfam" id="PF12840">
    <property type="entry name" value="HTH_20"/>
    <property type="match status" value="1"/>
</dbReference>
<proteinExistence type="predicted"/>
<reference evidence="5" key="1">
    <citation type="submission" date="2020-10" db="EMBL/GenBank/DDBJ databases">
        <title>Sequencing the genomes of 1000 actinobacteria strains.</title>
        <authorList>
            <person name="Klenk H.-P."/>
        </authorList>
    </citation>
    <scope>NUCLEOTIDE SEQUENCE</scope>
    <source>
        <strain evidence="5">DSM 45354</strain>
    </source>
</reference>
<dbReference type="EMBL" id="JADBEM010000001">
    <property type="protein sequence ID" value="MBE1604958.1"/>
    <property type="molecule type" value="Genomic_DNA"/>
</dbReference>
<evidence type="ECO:0000256" key="3">
    <source>
        <dbReference type="ARBA" id="ARBA00023163"/>
    </source>
</evidence>
<dbReference type="GO" id="GO:0003700">
    <property type="term" value="F:DNA-binding transcription factor activity"/>
    <property type="evidence" value="ECO:0007669"/>
    <property type="project" value="InterPro"/>
</dbReference>
<dbReference type="PANTHER" id="PTHR33154:SF33">
    <property type="entry name" value="TRANSCRIPTIONAL REPRESSOR SDPR"/>
    <property type="match status" value="1"/>
</dbReference>
<comment type="caution">
    <text evidence="5">The sequence shown here is derived from an EMBL/GenBank/DDBJ whole genome shotgun (WGS) entry which is preliminary data.</text>
</comment>
<dbReference type="InterPro" id="IPR011991">
    <property type="entry name" value="ArsR-like_HTH"/>
</dbReference>
<keyword evidence="2 5" id="KW-0238">DNA-binding</keyword>
<organism evidence="5 6">
    <name type="scientific">Actinopolymorpha pittospori</name>
    <dbReference type="NCBI Taxonomy" id="648752"/>
    <lineage>
        <taxon>Bacteria</taxon>
        <taxon>Bacillati</taxon>
        <taxon>Actinomycetota</taxon>
        <taxon>Actinomycetes</taxon>
        <taxon>Propionibacteriales</taxon>
        <taxon>Actinopolymorphaceae</taxon>
        <taxon>Actinopolymorpha</taxon>
    </lineage>
</organism>
<evidence type="ECO:0000259" key="4">
    <source>
        <dbReference type="PROSITE" id="PS50987"/>
    </source>
</evidence>
<dbReference type="AlphaFoldDB" id="A0A927MTG6"/>
<gene>
    <name evidence="5" type="ORF">HEB94_001806</name>
</gene>
<dbReference type="GO" id="GO:0003677">
    <property type="term" value="F:DNA binding"/>
    <property type="evidence" value="ECO:0007669"/>
    <property type="project" value="UniProtKB-KW"/>
</dbReference>
<name>A0A927MTG6_9ACTN</name>
<sequence>MDVNAEPDDVFAALADPTRQRLLEVLADRVEATATVLAAELPVSRQAVVKHLAILDRAGLVVGRRQGREVRYAVRPERLAATARWMARLAADWDSRLGAIKRIAESSEDAGGSGGRPAG</sequence>
<dbReference type="NCBIfam" id="NF033788">
    <property type="entry name" value="HTH_metalloreg"/>
    <property type="match status" value="1"/>
</dbReference>
<dbReference type="InterPro" id="IPR036390">
    <property type="entry name" value="WH_DNA-bd_sf"/>
</dbReference>
<dbReference type="RefSeq" id="WP_192749382.1">
    <property type="nucleotide sequence ID" value="NZ_BAABJL010000030.1"/>
</dbReference>